<dbReference type="SUPFAM" id="SSF51126">
    <property type="entry name" value="Pectin lyase-like"/>
    <property type="match status" value="3"/>
</dbReference>
<dbReference type="SMART" id="SM00710">
    <property type="entry name" value="PbH1"/>
    <property type="match status" value="7"/>
</dbReference>
<organism evidence="4 5">
    <name type="scientific">Trichomonas vaginalis (strain ATCC PRA-98 / G3)</name>
    <dbReference type="NCBI Taxonomy" id="412133"/>
    <lineage>
        <taxon>Eukaryota</taxon>
        <taxon>Metamonada</taxon>
        <taxon>Parabasalia</taxon>
        <taxon>Trichomonadida</taxon>
        <taxon>Trichomonadidae</taxon>
        <taxon>Trichomonas</taxon>
    </lineage>
</organism>
<evidence type="ECO:0000313" key="4">
    <source>
        <dbReference type="EMBL" id="EAY02623.1"/>
    </source>
</evidence>
<dbReference type="FunFam" id="2.160.20.10:FF:000062">
    <property type="entry name" value="Uncharacterized protein"/>
    <property type="match status" value="1"/>
</dbReference>
<feature type="region of interest" description="Disordered" evidence="2">
    <location>
        <begin position="1"/>
        <end position="44"/>
    </location>
</feature>
<keyword evidence="5" id="KW-1185">Reference proteome</keyword>
<evidence type="ECO:0000256" key="1">
    <source>
        <dbReference type="ARBA" id="ARBA00022737"/>
    </source>
</evidence>
<evidence type="ECO:0000313" key="5">
    <source>
        <dbReference type="Proteomes" id="UP000001542"/>
    </source>
</evidence>
<feature type="domain" description="Right handed beta helix" evidence="3">
    <location>
        <begin position="266"/>
        <end position="421"/>
    </location>
</feature>
<evidence type="ECO:0000259" key="3">
    <source>
        <dbReference type="Pfam" id="PF13229"/>
    </source>
</evidence>
<dbReference type="OMA" id="WINEEST"/>
<sequence>MSGAPNIPSPSIPGRPAINVPGAAAGVGAPRVGPGAGVPNFGPPGVGVPRIGAGAPGAPPVAPFTPGMAQPSTNRRRGAPMLSSSTKVLNSLQNAEEHVQAEDIPADQQTAVNTEDSAELANLDESIFNINRIQKPTYEQNSDFTGKIAESIERAPEGSVLHIPPGTYHESLIITKKIHLVAQGECTIVSDCKSDTIAVQTDGVILTGFTILQEESQAAGALRVETGSAIFEDCNFDSRYMPTIAIRNSAIVNFTKCIIECHESNIIIMTQQAQAVFTETTVQKSAQNGVVLRNQTKALFEKCIFNEIGRCAIISADKTEFFCDDSTIMKIGGEGISISSCGQNTIVAKTQILECANVGILSYVVSTPVVRECTIKDCGRSLIEVTDGAALRSIQNRFQGGCKQALFATHHTTIASEGDTFQNLSFGIVGVERAMVYIVGSKFMDQVCGVVLSGQNVKCEADSLVCSDCSENGIFLANESSIMIANAEIKGCRGTGLLSVKSRDVWLRNCTFDDNKNNAIEFQNSNMVRIDYCKIYRSFGCGIIATASKITMKYCRFEDNNFYSIYTSCSTYSATECTIRGAKSDAIYVDDGKLDISWVRISDTTDVAIVCDKYATANIDKCIIEQSKIGIFTCEESRTNISQTTIDNTQNGIQISAKSDVRTRNCLYTNNKVGVAATDNAKILTYNDKYEANNTNVYLENGGEVTCDADVMLATEGPGIYIQKGTANLKGSLVKNAKNVGVYCKGKVTIQGCRIEACGSCGVVLEQGSEGVVKGSTIKENGDVGIMVSSGASEVSENNISGHKCYGLRICNDAEIAVIENSMFNNGICDISRD</sequence>
<dbReference type="PANTHER" id="PTHR22990:SF15">
    <property type="entry name" value="F-BOX ONLY PROTEIN 10"/>
    <property type="match status" value="1"/>
</dbReference>
<dbReference type="InterPro" id="IPR011050">
    <property type="entry name" value="Pectin_lyase_fold/virulence"/>
</dbReference>
<name>A2EXK6_TRIV3</name>
<dbReference type="AlphaFoldDB" id="A2EXK6"/>
<proteinExistence type="predicted"/>
<dbReference type="Pfam" id="PF13229">
    <property type="entry name" value="Beta_helix"/>
    <property type="match status" value="3"/>
</dbReference>
<dbReference type="InParanoid" id="A2EXK6"/>
<dbReference type="InterPro" id="IPR051550">
    <property type="entry name" value="SCF-Subunits/Alg-Epimerases"/>
</dbReference>
<dbReference type="InterPro" id="IPR012334">
    <property type="entry name" value="Pectin_lyas_fold"/>
</dbReference>
<dbReference type="KEGG" id="tva:4760463"/>
<feature type="domain" description="Right handed beta helix" evidence="3">
    <location>
        <begin position="449"/>
        <end position="570"/>
    </location>
</feature>
<dbReference type="InterPro" id="IPR006626">
    <property type="entry name" value="PbH1"/>
</dbReference>
<dbReference type="RefSeq" id="XP_001314846.1">
    <property type="nucleotide sequence ID" value="XM_001314811.1"/>
</dbReference>
<dbReference type="STRING" id="5722.A2EXK6"/>
<accession>A2EXK6</accession>
<dbReference type="GO" id="GO:0042981">
    <property type="term" value="P:regulation of apoptotic process"/>
    <property type="evidence" value="ECO:0000318"/>
    <property type="project" value="GO_Central"/>
</dbReference>
<dbReference type="PANTHER" id="PTHR22990">
    <property type="entry name" value="F-BOX ONLY PROTEIN"/>
    <property type="match status" value="1"/>
</dbReference>
<feature type="domain" description="Right handed beta helix" evidence="3">
    <location>
        <begin position="717"/>
        <end position="828"/>
    </location>
</feature>
<dbReference type="VEuPathDB" id="TrichDB:TVAG_260830"/>
<feature type="compositionally biased region" description="Low complexity" evidence="2">
    <location>
        <begin position="20"/>
        <end position="40"/>
    </location>
</feature>
<dbReference type="SMR" id="A2EXK6"/>
<dbReference type="VEuPathDB" id="TrichDB:TVAGG3_0241180"/>
<dbReference type="Gene3D" id="2.160.20.10">
    <property type="entry name" value="Single-stranded right-handed beta-helix, Pectin lyase-like"/>
    <property type="match status" value="3"/>
</dbReference>
<reference evidence="4" key="2">
    <citation type="journal article" date="2007" name="Science">
        <title>Draft genome sequence of the sexually transmitted pathogen Trichomonas vaginalis.</title>
        <authorList>
            <person name="Carlton J.M."/>
            <person name="Hirt R.P."/>
            <person name="Silva J.C."/>
            <person name="Delcher A.L."/>
            <person name="Schatz M."/>
            <person name="Zhao Q."/>
            <person name="Wortman J.R."/>
            <person name="Bidwell S.L."/>
            <person name="Alsmark U.C.M."/>
            <person name="Besteiro S."/>
            <person name="Sicheritz-Ponten T."/>
            <person name="Noel C.J."/>
            <person name="Dacks J.B."/>
            <person name="Foster P.G."/>
            <person name="Simillion C."/>
            <person name="Van de Peer Y."/>
            <person name="Miranda-Saavedra D."/>
            <person name="Barton G.J."/>
            <person name="Westrop G.D."/>
            <person name="Mueller S."/>
            <person name="Dessi D."/>
            <person name="Fiori P.L."/>
            <person name="Ren Q."/>
            <person name="Paulsen I."/>
            <person name="Zhang H."/>
            <person name="Bastida-Corcuera F.D."/>
            <person name="Simoes-Barbosa A."/>
            <person name="Brown M.T."/>
            <person name="Hayes R.D."/>
            <person name="Mukherjee M."/>
            <person name="Okumura C.Y."/>
            <person name="Schneider R."/>
            <person name="Smith A.J."/>
            <person name="Vanacova S."/>
            <person name="Villalvazo M."/>
            <person name="Haas B.J."/>
            <person name="Pertea M."/>
            <person name="Feldblyum T.V."/>
            <person name="Utterback T.R."/>
            <person name="Shu C.L."/>
            <person name="Osoegawa K."/>
            <person name="de Jong P.J."/>
            <person name="Hrdy I."/>
            <person name="Horvathova L."/>
            <person name="Zubacova Z."/>
            <person name="Dolezal P."/>
            <person name="Malik S.B."/>
            <person name="Logsdon J.M. Jr."/>
            <person name="Henze K."/>
            <person name="Gupta A."/>
            <person name="Wang C.C."/>
            <person name="Dunne R.L."/>
            <person name="Upcroft J.A."/>
            <person name="Upcroft P."/>
            <person name="White O."/>
            <person name="Salzberg S.L."/>
            <person name="Tang P."/>
            <person name="Chiu C.-H."/>
            <person name="Lee Y.-S."/>
            <person name="Embley T.M."/>
            <person name="Coombs G.H."/>
            <person name="Mottram J.C."/>
            <person name="Tachezy J."/>
            <person name="Fraser-Liggett C.M."/>
            <person name="Johnson P.J."/>
        </authorList>
    </citation>
    <scope>NUCLEOTIDE SEQUENCE [LARGE SCALE GENOMIC DNA]</scope>
    <source>
        <strain evidence="4">G3</strain>
    </source>
</reference>
<dbReference type="EMBL" id="DS113530">
    <property type="protein sequence ID" value="EAY02623.1"/>
    <property type="molecule type" value="Genomic_DNA"/>
</dbReference>
<reference evidence="4" key="1">
    <citation type="submission" date="2006-10" db="EMBL/GenBank/DDBJ databases">
        <authorList>
            <person name="Amadeo P."/>
            <person name="Zhao Q."/>
            <person name="Wortman J."/>
            <person name="Fraser-Liggett C."/>
            <person name="Carlton J."/>
        </authorList>
    </citation>
    <scope>NUCLEOTIDE SEQUENCE</scope>
    <source>
        <strain evidence="4">G3</strain>
    </source>
</reference>
<evidence type="ECO:0000256" key="2">
    <source>
        <dbReference type="SAM" id="MobiDB-lite"/>
    </source>
</evidence>
<gene>
    <name evidence="4" type="ORF">TVAG_260830</name>
</gene>
<dbReference type="Proteomes" id="UP000001542">
    <property type="component" value="Unassembled WGS sequence"/>
</dbReference>
<protein>
    <recommendedName>
        <fullName evidence="3">Right handed beta helix domain-containing protein</fullName>
    </recommendedName>
</protein>
<dbReference type="GO" id="GO:0006511">
    <property type="term" value="P:ubiquitin-dependent protein catabolic process"/>
    <property type="evidence" value="ECO:0000318"/>
    <property type="project" value="GO_Central"/>
</dbReference>
<dbReference type="InterPro" id="IPR039448">
    <property type="entry name" value="Beta_helix"/>
</dbReference>
<keyword evidence="1" id="KW-0677">Repeat</keyword>